<proteinExistence type="predicted"/>
<dbReference type="EMBL" id="CP006731">
    <property type="protein sequence ID" value="AHB68431.1"/>
    <property type="molecule type" value="Genomic_DNA"/>
</dbReference>
<protein>
    <recommendedName>
        <fullName evidence="3">SMI1/KNR4 family protein</fullName>
    </recommendedName>
</protein>
<dbReference type="KEGG" id="csi:P262_00103"/>
<organism evidence="1 2">
    <name type="scientific">Cronobacter malonaticus</name>
    <dbReference type="NCBI Taxonomy" id="413503"/>
    <lineage>
        <taxon>Bacteria</taxon>
        <taxon>Pseudomonadati</taxon>
        <taxon>Pseudomonadota</taxon>
        <taxon>Gammaproteobacteria</taxon>
        <taxon>Enterobacterales</taxon>
        <taxon>Enterobacteriaceae</taxon>
        <taxon>Cronobacter</taxon>
    </lineage>
</organism>
<sequence>MQRIKGFKMNIKKSIVKLAENFKLNNQNMGVVDYTDHDNNLKSTVSLRGEIEFFYHHLTLKDKPTLDGIFFMHFIEPSELKSILSGWNTGDDTWNESYIIFAERNGDVLFCDTTYDACAVYGSIQKRHFIIADSLSSFLDALNSAVDIERDKYNGEVFDEDFNVEATFIGDVKDMLSKKLDEKEVEGFMRFFFG</sequence>
<reference evidence="1 2" key="1">
    <citation type="journal article" date="2014" name="Genome Announc.">
        <title>Complete Genome Sequence of Cronobacter sakazakii Strain CMCC 45402.</title>
        <authorList>
            <person name="Zhao Z."/>
            <person name="Wang L."/>
            <person name="Wang B."/>
            <person name="Liang H."/>
            <person name="Ye Q."/>
            <person name="Zeng M."/>
        </authorList>
    </citation>
    <scope>NUCLEOTIDE SEQUENCE [LARGE SCALE GENOMIC DNA]</scope>
    <source>
        <strain evidence="2">45402</strain>
    </source>
</reference>
<dbReference type="HOGENOM" id="CLU_1446760_0_0_6"/>
<dbReference type="AlphaFoldDB" id="V5TT64"/>
<gene>
    <name evidence="1" type="ORF">P262_00103</name>
</gene>
<evidence type="ECO:0000313" key="1">
    <source>
        <dbReference type="EMBL" id="AHB68431.1"/>
    </source>
</evidence>
<name>V5TT64_9ENTR</name>
<accession>V5TT64</accession>
<evidence type="ECO:0000313" key="2">
    <source>
        <dbReference type="Proteomes" id="UP000018545"/>
    </source>
</evidence>
<evidence type="ECO:0008006" key="3">
    <source>
        <dbReference type="Google" id="ProtNLM"/>
    </source>
</evidence>
<dbReference type="Proteomes" id="UP000018545">
    <property type="component" value="Chromosome"/>
</dbReference>